<evidence type="ECO:0000256" key="7">
    <source>
        <dbReference type="ARBA" id="ARBA00022989"/>
    </source>
</evidence>
<dbReference type="GO" id="GO:0005886">
    <property type="term" value="C:plasma membrane"/>
    <property type="evidence" value="ECO:0007669"/>
    <property type="project" value="UniProtKB-SubCell"/>
</dbReference>
<keyword evidence="4" id="KW-1003">Cell membrane</keyword>
<comment type="catalytic activity">
    <reaction evidence="12">
        <text>L-proline(in) + Na(+)(in) = L-proline(out) + Na(+)(out)</text>
        <dbReference type="Rhea" id="RHEA:28967"/>
        <dbReference type="ChEBI" id="CHEBI:29101"/>
        <dbReference type="ChEBI" id="CHEBI:60039"/>
    </reaction>
</comment>
<evidence type="ECO:0000256" key="12">
    <source>
        <dbReference type="ARBA" id="ARBA00033708"/>
    </source>
</evidence>
<dbReference type="STRING" id="1941349.STSP1_01458"/>
<evidence type="ECO:0000256" key="3">
    <source>
        <dbReference type="ARBA" id="ARBA00022448"/>
    </source>
</evidence>
<dbReference type="RefSeq" id="WP_085755739.1">
    <property type="nucleotide sequence ID" value="NZ_CP021023.1"/>
</dbReference>
<dbReference type="PANTHER" id="PTHR48086:SF3">
    <property type="entry name" value="SODIUM_PROLINE SYMPORTER"/>
    <property type="match status" value="1"/>
</dbReference>
<evidence type="ECO:0000256" key="11">
    <source>
        <dbReference type="ARBA" id="ARBA00023201"/>
    </source>
</evidence>
<dbReference type="GO" id="GO:0005298">
    <property type="term" value="F:proline:sodium symporter activity"/>
    <property type="evidence" value="ECO:0007669"/>
    <property type="project" value="TreeGrafter"/>
</dbReference>
<dbReference type="InterPro" id="IPR038377">
    <property type="entry name" value="Na/Glc_symporter_sf"/>
</dbReference>
<keyword evidence="16" id="KW-1185">Reference proteome</keyword>
<evidence type="ECO:0000256" key="1">
    <source>
        <dbReference type="ARBA" id="ARBA00004651"/>
    </source>
</evidence>
<comment type="similarity">
    <text evidence="2 13">Belongs to the sodium:solute symporter (SSF) (TC 2.A.21) family.</text>
</comment>
<evidence type="ECO:0000256" key="9">
    <source>
        <dbReference type="ARBA" id="ARBA00023065"/>
    </source>
</evidence>
<reference evidence="16" key="1">
    <citation type="submission" date="2017-04" db="EMBL/GenBank/DDBJ databases">
        <title>Comparative genomics and description of representatives of a novel lineage of planctomycetes thriving in anoxic sediments.</title>
        <authorList>
            <person name="Spring S."/>
            <person name="Bunk B."/>
            <person name="Sproer C."/>
        </authorList>
    </citation>
    <scope>NUCLEOTIDE SEQUENCE [LARGE SCALE GENOMIC DNA]</scope>
    <source>
        <strain evidence="16">ST-PulAB-D4</strain>
    </source>
</reference>
<feature type="transmembrane region" description="Helical" evidence="14">
    <location>
        <begin position="193"/>
        <end position="212"/>
    </location>
</feature>
<accession>A0A1W6LMU6</accession>
<dbReference type="GO" id="GO:0015193">
    <property type="term" value="F:L-proline transmembrane transporter activity"/>
    <property type="evidence" value="ECO:0007669"/>
    <property type="project" value="TreeGrafter"/>
</dbReference>
<evidence type="ECO:0000256" key="4">
    <source>
        <dbReference type="ARBA" id="ARBA00022475"/>
    </source>
</evidence>
<organism evidence="15 16">
    <name type="scientific">Sedimentisphaera salicampi</name>
    <dbReference type="NCBI Taxonomy" id="1941349"/>
    <lineage>
        <taxon>Bacteria</taxon>
        <taxon>Pseudomonadati</taxon>
        <taxon>Planctomycetota</taxon>
        <taxon>Phycisphaerae</taxon>
        <taxon>Sedimentisphaerales</taxon>
        <taxon>Sedimentisphaeraceae</taxon>
        <taxon>Sedimentisphaera</taxon>
    </lineage>
</organism>
<evidence type="ECO:0000256" key="5">
    <source>
        <dbReference type="ARBA" id="ARBA00022692"/>
    </source>
</evidence>
<feature type="transmembrane region" description="Helical" evidence="14">
    <location>
        <begin position="543"/>
        <end position="562"/>
    </location>
</feature>
<dbReference type="PANTHER" id="PTHR48086">
    <property type="entry name" value="SODIUM/PROLINE SYMPORTER-RELATED"/>
    <property type="match status" value="1"/>
</dbReference>
<feature type="transmembrane region" description="Helical" evidence="14">
    <location>
        <begin position="125"/>
        <end position="146"/>
    </location>
</feature>
<keyword evidence="5 14" id="KW-0812">Transmembrane</keyword>
<evidence type="ECO:0000256" key="13">
    <source>
        <dbReference type="RuleBase" id="RU362091"/>
    </source>
</evidence>
<dbReference type="Proteomes" id="UP000193334">
    <property type="component" value="Chromosome"/>
</dbReference>
<dbReference type="InterPro" id="IPR050277">
    <property type="entry name" value="Sodium:Solute_Symporter"/>
</dbReference>
<keyword evidence="6" id="KW-0769">Symport</keyword>
<evidence type="ECO:0000256" key="2">
    <source>
        <dbReference type="ARBA" id="ARBA00006434"/>
    </source>
</evidence>
<feature type="transmembrane region" description="Helical" evidence="14">
    <location>
        <begin position="634"/>
        <end position="653"/>
    </location>
</feature>
<name>A0A1W6LMU6_9BACT</name>
<dbReference type="InterPro" id="IPR001734">
    <property type="entry name" value="Na/solute_symporter"/>
</dbReference>
<evidence type="ECO:0000256" key="8">
    <source>
        <dbReference type="ARBA" id="ARBA00023053"/>
    </source>
</evidence>
<gene>
    <name evidence="15" type="primary">sglT_11</name>
    <name evidence="15" type="ORF">STSP1_01458</name>
</gene>
<feature type="transmembrane region" description="Helical" evidence="14">
    <location>
        <begin position="78"/>
        <end position="97"/>
    </location>
</feature>
<keyword evidence="11" id="KW-0739">Sodium transport</keyword>
<comment type="subcellular location">
    <subcellularLocation>
        <location evidence="1">Cell membrane</location>
        <topology evidence="1">Multi-pass membrane protein</topology>
    </subcellularLocation>
</comment>
<proteinExistence type="inferred from homology"/>
<keyword evidence="8" id="KW-0915">Sodium</keyword>
<keyword evidence="9" id="KW-0406">Ion transport</keyword>
<feature type="transmembrane region" description="Helical" evidence="14">
    <location>
        <begin position="6"/>
        <end position="26"/>
    </location>
</feature>
<keyword evidence="10 14" id="KW-0472">Membrane</keyword>
<feature type="transmembrane region" description="Helical" evidence="14">
    <location>
        <begin position="503"/>
        <end position="523"/>
    </location>
</feature>
<protein>
    <submittedName>
        <fullName evidence="15">Na(+)/glucose symporter</fullName>
    </submittedName>
</protein>
<evidence type="ECO:0000256" key="10">
    <source>
        <dbReference type="ARBA" id="ARBA00023136"/>
    </source>
</evidence>
<dbReference type="GO" id="GO:0015824">
    <property type="term" value="P:proline transport"/>
    <property type="evidence" value="ECO:0007669"/>
    <property type="project" value="TreeGrafter"/>
</dbReference>
<dbReference type="PROSITE" id="PS50283">
    <property type="entry name" value="NA_SOLUT_SYMP_3"/>
    <property type="match status" value="1"/>
</dbReference>
<feature type="transmembrane region" description="Helical" evidence="14">
    <location>
        <begin position="46"/>
        <end position="72"/>
    </location>
</feature>
<evidence type="ECO:0000256" key="14">
    <source>
        <dbReference type="SAM" id="Phobius"/>
    </source>
</evidence>
<feature type="transmembrane region" description="Helical" evidence="14">
    <location>
        <begin position="284"/>
        <end position="312"/>
    </location>
</feature>
<evidence type="ECO:0000256" key="6">
    <source>
        <dbReference type="ARBA" id="ARBA00022847"/>
    </source>
</evidence>
<feature type="transmembrane region" description="Helical" evidence="14">
    <location>
        <begin position="446"/>
        <end position="468"/>
    </location>
</feature>
<dbReference type="Pfam" id="PF00474">
    <property type="entry name" value="SSF"/>
    <property type="match status" value="2"/>
</dbReference>
<keyword evidence="7 14" id="KW-1133">Transmembrane helix</keyword>
<dbReference type="AlphaFoldDB" id="A0A1W6LMU6"/>
<feature type="transmembrane region" description="Helical" evidence="14">
    <location>
        <begin position="246"/>
        <end position="263"/>
    </location>
</feature>
<keyword evidence="3" id="KW-0813">Transport</keyword>
<feature type="transmembrane region" description="Helical" evidence="14">
    <location>
        <begin position="607"/>
        <end position="628"/>
    </location>
</feature>
<evidence type="ECO:0000313" key="16">
    <source>
        <dbReference type="Proteomes" id="UP000193334"/>
    </source>
</evidence>
<feature type="transmembrane region" description="Helical" evidence="14">
    <location>
        <begin position="474"/>
        <end position="496"/>
    </location>
</feature>
<dbReference type="KEGG" id="pbp:STSP1_01458"/>
<sequence length="671" mass="75550">MNYLNTVDYCVIGIYFTLLVGVGFYLQKKASSSIEDYVVGNRSLPWWALGISGTATWLDIAGTMLIVSFLYILGPRGLYIEFRGGAGLLLPFMLLWVGKWLRRSNALTPAEWMIFRFGDGFGGRFAQLSAALGGIFTTVGMLAYLIKALGLFLSTFLPFTPLQCTLVFIGIATVYTMVSGFYGVVFTDLIQGAIVIIAVFIISSMAISKVSAAPDFSALAANVTGQSNWTSSALSMHADLPKGYEVYRNLFMFAMFYLFNNIFRGMGFPGDPRYFGARNDRECGLLSLMWTVMLMFRWPLMISFAILGIFLVNNLFPDQSTVEQATEVIQQQHPEVAQAQWPTLLSNIANQPEQYPELTDKMKHLLGDKWEKKILLLSYQGTVNPERIMPAVLLFNIPPGMRGLLLIALIAASMSTFDSNVHLAAGMMTRDIYQKYIRPKAGNREIIYMTWAFVVLLVTTGFLMAYSLKSVNEIWGWLVMGLGAGALVPAFLRLYWWRFNGGGFAIGTVTGVFSAIILRFGAVAFQGDPKHAELYAILTDERWMFSILLVFGLIGSVAGTFLTKKTDQKVLDEFYKKTKPFGLWNGLQNKLPENVRKKMRREHKNDWIALPFLLVWHVCLLLIPMQFIVQNFNALGTTLVIFLFASAGFYWFWFKKLPKDNMYNEEEDGEL</sequence>
<dbReference type="EMBL" id="CP021023">
    <property type="protein sequence ID" value="ARN57063.1"/>
    <property type="molecule type" value="Genomic_DNA"/>
</dbReference>
<evidence type="ECO:0000313" key="15">
    <source>
        <dbReference type="EMBL" id="ARN57063.1"/>
    </source>
</evidence>
<feature type="transmembrane region" description="Helical" evidence="14">
    <location>
        <begin position="166"/>
        <end position="186"/>
    </location>
</feature>
<feature type="transmembrane region" description="Helical" evidence="14">
    <location>
        <begin position="403"/>
        <end position="425"/>
    </location>
</feature>
<dbReference type="Gene3D" id="1.20.1730.10">
    <property type="entry name" value="Sodium/glucose cotransporter"/>
    <property type="match status" value="1"/>
</dbReference>